<dbReference type="InterPro" id="IPR052155">
    <property type="entry name" value="Biofilm_reg_signaling"/>
</dbReference>
<accession>A0ABU5IYH7</accession>
<dbReference type="InterPro" id="IPR035919">
    <property type="entry name" value="EAL_sf"/>
</dbReference>
<proteinExistence type="predicted"/>
<dbReference type="Pfam" id="PF00563">
    <property type="entry name" value="EAL"/>
    <property type="match status" value="1"/>
</dbReference>
<reference evidence="2 3" key="1">
    <citation type="submission" date="2023-11" db="EMBL/GenBank/DDBJ databases">
        <title>Bacillus jintuensis, isolated from a mudflat on the Beibu Gulf coast.</title>
        <authorList>
            <person name="Li M."/>
        </authorList>
    </citation>
    <scope>NUCLEOTIDE SEQUENCE [LARGE SCALE GENOMIC DNA]</scope>
    <source>
        <strain evidence="2 3">31A1R</strain>
    </source>
</reference>
<dbReference type="EMBL" id="JAXOFX010000005">
    <property type="protein sequence ID" value="MDZ5472191.1"/>
    <property type="molecule type" value="Genomic_DNA"/>
</dbReference>
<organism evidence="2 3">
    <name type="scientific">Robertmurraya mangrovi</name>
    <dbReference type="NCBI Taxonomy" id="3098077"/>
    <lineage>
        <taxon>Bacteria</taxon>
        <taxon>Bacillati</taxon>
        <taxon>Bacillota</taxon>
        <taxon>Bacilli</taxon>
        <taxon>Bacillales</taxon>
        <taxon>Bacillaceae</taxon>
        <taxon>Robertmurraya</taxon>
    </lineage>
</organism>
<dbReference type="SUPFAM" id="SSF141868">
    <property type="entry name" value="EAL domain-like"/>
    <property type="match status" value="1"/>
</dbReference>
<keyword evidence="3" id="KW-1185">Reference proteome</keyword>
<gene>
    <name evidence="2" type="ORF">SM124_10565</name>
</gene>
<feature type="domain" description="EAL" evidence="1">
    <location>
        <begin position="1"/>
        <end position="76"/>
    </location>
</feature>
<dbReference type="PROSITE" id="PS50883">
    <property type="entry name" value="EAL"/>
    <property type="match status" value="1"/>
</dbReference>
<dbReference type="Proteomes" id="UP001290455">
    <property type="component" value="Unassembled WGS sequence"/>
</dbReference>
<name>A0ABU5IYH7_9BACI</name>
<evidence type="ECO:0000313" key="3">
    <source>
        <dbReference type="Proteomes" id="UP001290455"/>
    </source>
</evidence>
<dbReference type="InterPro" id="IPR001633">
    <property type="entry name" value="EAL_dom"/>
</dbReference>
<comment type="caution">
    <text evidence="2">The sequence shown here is derived from an EMBL/GenBank/DDBJ whole genome shotgun (WGS) entry which is preliminary data.</text>
</comment>
<sequence length="76" mass="8840">MDRVFISKIIHSTQKVPVLDAIINLASELRLQVVAEGVEHLEQLIYLLKKQCNRVQGFYFFKPMPADELERILSKK</sequence>
<dbReference type="PANTHER" id="PTHR44757:SF2">
    <property type="entry name" value="BIOFILM ARCHITECTURE MAINTENANCE PROTEIN MBAA"/>
    <property type="match status" value="1"/>
</dbReference>
<evidence type="ECO:0000313" key="2">
    <source>
        <dbReference type="EMBL" id="MDZ5472191.1"/>
    </source>
</evidence>
<protein>
    <submittedName>
        <fullName evidence="2">EAL domain-containing protein</fullName>
    </submittedName>
</protein>
<evidence type="ECO:0000259" key="1">
    <source>
        <dbReference type="PROSITE" id="PS50883"/>
    </source>
</evidence>
<dbReference type="Gene3D" id="3.20.20.450">
    <property type="entry name" value="EAL domain"/>
    <property type="match status" value="1"/>
</dbReference>
<dbReference type="PANTHER" id="PTHR44757">
    <property type="entry name" value="DIGUANYLATE CYCLASE DGCP"/>
    <property type="match status" value="1"/>
</dbReference>